<name>A0ABQ4Z798_9ASTR</name>
<feature type="region of interest" description="Disordered" evidence="1">
    <location>
        <begin position="161"/>
        <end position="180"/>
    </location>
</feature>
<proteinExistence type="predicted"/>
<dbReference type="EMBL" id="BQNB010011070">
    <property type="protein sequence ID" value="GJS85700.1"/>
    <property type="molecule type" value="Genomic_DNA"/>
</dbReference>
<sequence length="221" mass="25040">MENLYPKHGLLSRTYSKKSLIMASIVGFKSKFSMIMSPFILSARLTAPPATNFAIRMPTNLRKLSGTLPSTTMKAGPNPQPQALDTTFEARVRDYMAAHTEGMERFENTIFKQREEINGRMTEMFGILKELTTSRTPEKVLIREEAKFPVTKNLNYISLTKEKGGGSNRTNVTPGDAKTETKTPIMEVEKINEVENRPNQSKHLRTKKQWKHPVLSLSHIT</sequence>
<dbReference type="Proteomes" id="UP001151760">
    <property type="component" value="Unassembled WGS sequence"/>
</dbReference>
<feature type="compositionally biased region" description="Basic residues" evidence="1">
    <location>
        <begin position="200"/>
        <end position="211"/>
    </location>
</feature>
<reference evidence="2" key="1">
    <citation type="journal article" date="2022" name="Int. J. Mol. Sci.">
        <title>Draft Genome of Tanacetum Coccineum: Genomic Comparison of Closely Related Tanacetum-Family Plants.</title>
        <authorList>
            <person name="Yamashiro T."/>
            <person name="Shiraishi A."/>
            <person name="Nakayama K."/>
            <person name="Satake H."/>
        </authorList>
    </citation>
    <scope>NUCLEOTIDE SEQUENCE</scope>
</reference>
<accession>A0ABQ4Z798</accession>
<protein>
    <submittedName>
        <fullName evidence="2">Uncharacterized protein</fullName>
    </submittedName>
</protein>
<keyword evidence="3" id="KW-1185">Reference proteome</keyword>
<reference evidence="2" key="2">
    <citation type="submission" date="2022-01" db="EMBL/GenBank/DDBJ databases">
        <authorList>
            <person name="Yamashiro T."/>
            <person name="Shiraishi A."/>
            <person name="Satake H."/>
            <person name="Nakayama K."/>
        </authorList>
    </citation>
    <scope>NUCLEOTIDE SEQUENCE</scope>
</reference>
<evidence type="ECO:0000313" key="3">
    <source>
        <dbReference type="Proteomes" id="UP001151760"/>
    </source>
</evidence>
<evidence type="ECO:0000313" key="2">
    <source>
        <dbReference type="EMBL" id="GJS85700.1"/>
    </source>
</evidence>
<gene>
    <name evidence="2" type="ORF">Tco_0752241</name>
</gene>
<evidence type="ECO:0000256" key="1">
    <source>
        <dbReference type="SAM" id="MobiDB-lite"/>
    </source>
</evidence>
<feature type="region of interest" description="Disordered" evidence="1">
    <location>
        <begin position="196"/>
        <end position="221"/>
    </location>
</feature>
<organism evidence="2 3">
    <name type="scientific">Tanacetum coccineum</name>
    <dbReference type="NCBI Taxonomy" id="301880"/>
    <lineage>
        <taxon>Eukaryota</taxon>
        <taxon>Viridiplantae</taxon>
        <taxon>Streptophyta</taxon>
        <taxon>Embryophyta</taxon>
        <taxon>Tracheophyta</taxon>
        <taxon>Spermatophyta</taxon>
        <taxon>Magnoliopsida</taxon>
        <taxon>eudicotyledons</taxon>
        <taxon>Gunneridae</taxon>
        <taxon>Pentapetalae</taxon>
        <taxon>asterids</taxon>
        <taxon>campanulids</taxon>
        <taxon>Asterales</taxon>
        <taxon>Asteraceae</taxon>
        <taxon>Asteroideae</taxon>
        <taxon>Anthemideae</taxon>
        <taxon>Anthemidinae</taxon>
        <taxon>Tanacetum</taxon>
    </lineage>
</organism>
<comment type="caution">
    <text evidence="2">The sequence shown here is derived from an EMBL/GenBank/DDBJ whole genome shotgun (WGS) entry which is preliminary data.</text>
</comment>